<dbReference type="SUPFAM" id="SSF47336">
    <property type="entry name" value="ACP-like"/>
    <property type="match status" value="1"/>
</dbReference>
<dbReference type="Proteomes" id="UP001462640">
    <property type="component" value="Unassembled WGS sequence"/>
</dbReference>
<organism evidence="2 3">
    <name type="scientific">Roseateles flavus</name>
    <dbReference type="NCBI Taxonomy" id="3149041"/>
    <lineage>
        <taxon>Bacteria</taxon>
        <taxon>Pseudomonadati</taxon>
        <taxon>Pseudomonadota</taxon>
        <taxon>Betaproteobacteria</taxon>
        <taxon>Burkholderiales</taxon>
        <taxon>Sphaerotilaceae</taxon>
        <taxon>Roseateles</taxon>
    </lineage>
</organism>
<dbReference type="InterPro" id="IPR009081">
    <property type="entry name" value="PP-bd_ACP"/>
</dbReference>
<dbReference type="PROSITE" id="PS50075">
    <property type="entry name" value="CARRIER"/>
    <property type="match status" value="1"/>
</dbReference>
<gene>
    <name evidence="2" type="ORF">ABDJ40_10645</name>
</gene>
<dbReference type="EMBL" id="JBDPZC010000004">
    <property type="protein sequence ID" value="MEO3713219.1"/>
    <property type="molecule type" value="Genomic_DNA"/>
</dbReference>
<reference evidence="2 3" key="1">
    <citation type="submission" date="2024-05" db="EMBL/GenBank/DDBJ databases">
        <title>Roseateles sp. 2.12 16S ribosomal RNA gene Genome sequencing and assembly.</title>
        <authorList>
            <person name="Woo H."/>
        </authorList>
    </citation>
    <scope>NUCLEOTIDE SEQUENCE [LARGE SCALE GENOMIC DNA]</scope>
    <source>
        <strain evidence="2 3">2.12</strain>
    </source>
</reference>
<protein>
    <submittedName>
        <fullName evidence="2">Phosphopantetheine-binding protein</fullName>
    </submittedName>
</protein>
<accession>A0ABV0GE30</accession>
<dbReference type="Pfam" id="PF00550">
    <property type="entry name" value="PP-binding"/>
    <property type="match status" value="1"/>
</dbReference>
<sequence>MHAPSAAHFDAFLNLIAQITPVELAADTVSRDSNLASDLMLDSISLISLMALTEEHFGISFAEHTESIAKLATVGDALDLIESLQAAKV</sequence>
<proteinExistence type="predicted"/>
<evidence type="ECO:0000259" key="1">
    <source>
        <dbReference type="PROSITE" id="PS50075"/>
    </source>
</evidence>
<comment type="caution">
    <text evidence="2">The sequence shown here is derived from an EMBL/GenBank/DDBJ whole genome shotgun (WGS) entry which is preliminary data.</text>
</comment>
<dbReference type="RefSeq" id="WP_269630148.1">
    <property type="nucleotide sequence ID" value="NZ_JBDPZC010000004.1"/>
</dbReference>
<dbReference type="InterPro" id="IPR036736">
    <property type="entry name" value="ACP-like_sf"/>
</dbReference>
<evidence type="ECO:0000313" key="2">
    <source>
        <dbReference type="EMBL" id="MEO3713219.1"/>
    </source>
</evidence>
<name>A0ABV0GE30_9BURK</name>
<dbReference type="Gene3D" id="1.10.1200.10">
    <property type="entry name" value="ACP-like"/>
    <property type="match status" value="1"/>
</dbReference>
<evidence type="ECO:0000313" key="3">
    <source>
        <dbReference type="Proteomes" id="UP001462640"/>
    </source>
</evidence>
<keyword evidence="3" id="KW-1185">Reference proteome</keyword>
<feature type="domain" description="Carrier" evidence="1">
    <location>
        <begin position="3"/>
        <end position="85"/>
    </location>
</feature>